<dbReference type="GO" id="GO:0005634">
    <property type="term" value="C:nucleus"/>
    <property type="evidence" value="ECO:0007669"/>
    <property type="project" value="UniProtKB-SubCell"/>
</dbReference>
<dbReference type="PANTHER" id="PTHR24388">
    <property type="entry name" value="ZINC FINGER PROTEIN"/>
    <property type="match status" value="1"/>
</dbReference>
<evidence type="ECO:0000256" key="4">
    <source>
        <dbReference type="ARBA" id="ARBA00022771"/>
    </source>
</evidence>
<evidence type="ECO:0000256" key="8">
    <source>
        <dbReference type="PROSITE-ProRule" id="PRU00042"/>
    </source>
</evidence>
<evidence type="ECO:0000256" key="2">
    <source>
        <dbReference type="ARBA" id="ARBA00022723"/>
    </source>
</evidence>
<organism evidence="10 11">
    <name type="scientific">Rhipicephalus sanguineus</name>
    <name type="common">Brown dog tick</name>
    <name type="synonym">Ixodes sanguineus</name>
    <dbReference type="NCBI Taxonomy" id="34632"/>
    <lineage>
        <taxon>Eukaryota</taxon>
        <taxon>Metazoa</taxon>
        <taxon>Ecdysozoa</taxon>
        <taxon>Arthropoda</taxon>
        <taxon>Chelicerata</taxon>
        <taxon>Arachnida</taxon>
        <taxon>Acari</taxon>
        <taxon>Parasitiformes</taxon>
        <taxon>Ixodida</taxon>
        <taxon>Ixodoidea</taxon>
        <taxon>Ixodidae</taxon>
        <taxon>Rhipicephalinae</taxon>
        <taxon>Rhipicephalus</taxon>
        <taxon>Rhipicephalus</taxon>
    </lineage>
</organism>
<dbReference type="Proteomes" id="UP000821837">
    <property type="component" value="Unassembled WGS sequence"/>
</dbReference>
<evidence type="ECO:0000313" key="11">
    <source>
        <dbReference type="Proteomes" id="UP000821837"/>
    </source>
</evidence>
<dbReference type="InterPro" id="IPR036236">
    <property type="entry name" value="Znf_C2H2_sf"/>
</dbReference>
<evidence type="ECO:0000256" key="7">
    <source>
        <dbReference type="ARBA" id="ARBA00037948"/>
    </source>
</evidence>
<dbReference type="InterPro" id="IPR013087">
    <property type="entry name" value="Znf_C2H2_type"/>
</dbReference>
<keyword evidence="2" id="KW-0479">Metal-binding</keyword>
<dbReference type="VEuPathDB" id="VectorBase:RSAN_043320"/>
<accession>A0A9D4SYB7</accession>
<evidence type="ECO:0000256" key="5">
    <source>
        <dbReference type="ARBA" id="ARBA00022833"/>
    </source>
</evidence>
<feature type="domain" description="C2H2-type" evidence="9">
    <location>
        <begin position="26"/>
        <end position="53"/>
    </location>
</feature>
<evidence type="ECO:0000256" key="6">
    <source>
        <dbReference type="ARBA" id="ARBA00023242"/>
    </source>
</evidence>
<feature type="domain" description="C2H2-type" evidence="9">
    <location>
        <begin position="54"/>
        <end position="81"/>
    </location>
</feature>
<keyword evidence="11" id="KW-1185">Reference proteome</keyword>
<dbReference type="EMBL" id="JABSTV010001250">
    <property type="protein sequence ID" value="KAH7956708.1"/>
    <property type="molecule type" value="Genomic_DNA"/>
</dbReference>
<dbReference type="SMART" id="SM00355">
    <property type="entry name" value="ZnF_C2H2"/>
    <property type="match status" value="3"/>
</dbReference>
<evidence type="ECO:0000256" key="3">
    <source>
        <dbReference type="ARBA" id="ARBA00022737"/>
    </source>
</evidence>
<gene>
    <name evidence="10" type="ORF">HPB52_011849</name>
</gene>
<keyword evidence="5" id="KW-0862">Zinc</keyword>
<name>A0A9D4SYB7_RHISA</name>
<comment type="caution">
    <text evidence="10">The sequence shown here is derived from an EMBL/GenBank/DDBJ whole genome shotgun (WGS) entry which is preliminary data.</text>
</comment>
<dbReference type="InterPro" id="IPR050527">
    <property type="entry name" value="Snail/Krueppel_Znf"/>
</dbReference>
<dbReference type="GO" id="GO:0000981">
    <property type="term" value="F:DNA-binding transcription factor activity, RNA polymerase II-specific"/>
    <property type="evidence" value="ECO:0007669"/>
    <property type="project" value="TreeGrafter"/>
</dbReference>
<keyword evidence="3" id="KW-0677">Repeat</keyword>
<dbReference type="GO" id="GO:0008270">
    <property type="term" value="F:zinc ion binding"/>
    <property type="evidence" value="ECO:0007669"/>
    <property type="project" value="UniProtKB-KW"/>
</dbReference>
<dbReference type="OMA" id="YCPYTSV"/>
<comment type="subcellular location">
    <subcellularLocation>
        <location evidence="1">Nucleus</location>
    </subcellularLocation>
</comment>
<protein>
    <recommendedName>
        <fullName evidence="9">C2H2-type domain-containing protein</fullName>
    </recommendedName>
</protein>
<dbReference type="Pfam" id="PF00096">
    <property type="entry name" value="zf-C2H2"/>
    <property type="match status" value="2"/>
</dbReference>
<dbReference type="PROSITE" id="PS00028">
    <property type="entry name" value="ZINC_FINGER_C2H2_1"/>
    <property type="match status" value="2"/>
</dbReference>
<dbReference type="PROSITE" id="PS50157">
    <property type="entry name" value="ZINC_FINGER_C2H2_2"/>
    <property type="match status" value="2"/>
</dbReference>
<sequence>MVNADPTVSLAEPYISEITSDGRTLYACPYCPYTSVRRYTVKLHQRTHTGERPFVCNVCSRRFVQRTHLRVHQKRHIGVKTPRKFKCPDCEGQFPNKRSFKLHCLSHSCGLNVTLEHG</sequence>
<keyword evidence="4 8" id="KW-0863">Zinc-finger</keyword>
<dbReference type="PANTHER" id="PTHR24388:SF54">
    <property type="entry name" value="PROTEIN ESCARGOT"/>
    <property type="match status" value="1"/>
</dbReference>
<proteinExistence type="inferred from homology"/>
<evidence type="ECO:0000313" key="10">
    <source>
        <dbReference type="EMBL" id="KAH7956708.1"/>
    </source>
</evidence>
<keyword evidence="6" id="KW-0539">Nucleus</keyword>
<evidence type="ECO:0000259" key="9">
    <source>
        <dbReference type="PROSITE" id="PS50157"/>
    </source>
</evidence>
<reference evidence="10" key="2">
    <citation type="submission" date="2021-09" db="EMBL/GenBank/DDBJ databases">
        <authorList>
            <person name="Jia N."/>
            <person name="Wang J."/>
            <person name="Shi W."/>
            <person name="Du L."/>
            <person name="Sun Y."/>
            <person name="Zhan W."/>
            <person name="Jiang J."/>
            <person name="Wang Q."/>
            <person name="Zhang B."/>
            <person name="Ji P."/>
            <person name="Sakyi L.B."/>
            <person name="Cui X."/>
            <person name="Yuan T."/>
            <person name="Jiang B."/>
            <person name="Yang W."/>
            <person name="Lam T.T.-Y."/>
            <person name="Chang Q."/>
            <person name="Ding S."/>
            <person name="Wang X."/>
            <person name="Zhu J."/>
            <person name="Ruan X."/>
            <person name="Zhao L."/>
            <person name="Wei J."/>
            <person name="Que T."/>
            <person name="Du C."/>
            <person name="Cheng J."/>
            <person name="Dai P."/>
            <person name="Han X."/>
            <person name="Huang E."/>
            <person name="Gao Y."/>
            <person name="Liu J."/>
            <person name="Shao H."/>
            <person name="Ye R."/>
            <person name="Li L."/>
            <person name="Wei W."/>
            <person name="Wang X."/>
            <person name="Wang C."/>
            <person name="Huo Q."/>
            <person name="Li W."/>
            <person name="Guo W."/>
            <person name="Chen H."/>
            <person name="Chen S."/>
            <person name="Zhou L."/>
            <person name="Zhou L."/>
            <person name="Ni X."/>
            <person name="Tian J."/>
            <person name="Zhou Y."/>
            <person name="Sheng Y."/>
            <person name="Liu T."/>
            <person name="Pan Y."/>
            <person name="Xia L."/>
            <person name="Li J."/>
            <person name="Zhao F."/>
            <person name="Cao W."/>
        </authorList>
    </citation>
    <scope>NUCLEOTIDE SEQUENCE</scope>
    <source>
        <strain evidence="10">Rsan-2018</strain>
        <tissue evidence="10">Larvae</tissue>
    </source>
</reference>
<comment type="similarity">
    <text evidence="7">Belongs to the snail C2H2-type zinc-finger protein family.</text>
</comment>
<dbReference type="GO" id="GO:0000978">
    <property type="term" value="F:RNA polymerase II cis-regulatory region sequence-specific DNA binding"/>
    <property type="evidence" value="ECO:0007669"/>
    <property type="project" value="TreeGrafter"/>
</dbReference>
<dbReference type="Gene3D" id="3.30.160.60">
    <property type="entry name" value="Classic Zinc Finger"/>
    <property type="match status" value="2"/>
</dbReference>
<dbReference type="FunFam" id="3.30.160.60:FF:002349">
    <property type="entry name" value="Zinc finger and BTB domain-containing 40"/>
    <property type="match status" value="1"/>
</dbReference>
<dbReference type="AlphaFoldDB" id="A0A9D4SYB7"/>
<reference evidence="10" key="1">
    <citation type="journal article" date="2020" name="Cell">
        <title>Large-Scale Comparative Analyses of Tick Genomes Elucidate Their Genetic Diversity and Vector Capacities.</title>
        <authorList>
            <consortium name="Tick Genome and Microbiome Consortium (TIGMIC)"/>
            <person name="Jia N."/>
            <person name="Wang J."/>
            <person name="Shi W."/>
            <person name="Du L."/>
            <person name="Sun Y."/>
            <person name="Zhan W."/>
            <person name="Jiang J.F."/>
            <person name="Wang Q."/>
            <person name="Zhang B."/>
            <person name="Ji P."/>
            <person name="Bell-Sakyi L."/>
            <person name="Cui X.M."/>
            <person name="Yuan T.T."/>
            <person name="Jiang B.G."/>
            <person name="Yang W.F."/>
            <person name="Lam T.T."/>
            <person name="Chang Q.C."/>
            <person name="Ding S.J."/>
            <person name="Wang X.J."/>
            <person name="Zhu J.G."/>
            <person name="Ruan X.D."/>
            <person name="Zhao L."/>
            <person name="Wei J.T."/>
            <person name="Ye R.Z."/>
            <person name="Que T.C."/>
            <person name="Du C.H."/>
            <person name="Zhou Y.H."/>
            <person name="Cheng J.X."/>
            <person name="Dai P.F."/>
            <person name="Guo W.B."/>
            <person name="Han X.H."/>
            <person name="Huang E.J."/>
            <person name="Li L.F."/>
            <person name="Wei W."/>
            <person name="Gao Y.C."/>
            <person name="Liu J.Z."/>
            <person name="Shao H.Z."/>
            <person name="Wang X."/>
            <person name="Wang C.C."/>
            <person name="Yang T.C."/>
            <person name="Huo Q.B."/>
            <person name="Li W."/>
            <person name="Chen H.Y."/>
            <person name="Chen S.E."/>
            <person name="Zhou L.G."/>
            <person name="Ni X.B."/>
            <person name="Tian J.H."/>
            <person name="Sheng Y."/>
            <person name="Liu T."/>
            <person name="Pan Y.S."/>
            <person name="Xia L.Y."/>
            <person name="Li J."/>
            <person name="Zhao F."/>
            <person name="Cao W.C."/>
        </authorList>
    </citation>
    <scope>NUCLEOTIDE SEQUENCE</scope>
    <source>
        <strain evidence="10">Rsan-2018</strain>
    </source>
</reference>
<evidence type="ECO:0000256" key="1">
    <source>
        <dbReference type="ARBA" id="ARBA00004123"/>
    </source>
</evidence>
<dbReference type="SUPFAM" id="SSF57667">
    <property type="entry name" value="beta-beta-alpha zinc fingers"/>
    <property type="match status" value="2"/>
</dbReference>